<dbReference type="InterPro" id="IPR008271">
    <property type="entry name" value="Ser/Thr_kinase_AS"/>
</dbReference>
<gene>
    <name evidence="5" type="ORF">PEVE_00006544</name>
</gene>
<dbReference type="InterPro" id="IPR017441">
    <property type="entry name" value="Protein_kinase_ATP_BS"/>
</dbReference>
<dbReference type="PANTHER" id="PTHR26392">
    <property type="entry name" value="MITOGEN-ACTIVATED PROTEIN KINASE KINASE KINASE 7-RELATED"/>
    <property type="match status" value="1"/>
</dbReference>
<accession>A0ABN8QUU7</accession>
<dbReference type="PANTHER" id="PTHR26392:SF92">
    <property type="entry name" value="PROTEIN KINASE DOMAIN-CONTAINING PROTEIN"/>
    <property type="match status" value="1"/>
</dbReference>
<proteinExistence type="predicted"/>
<evidence type="ECO:0000256" key="2">
    <source>
        <dbReference type="ARBA" id="ARBA00022840"/>
    </source>
</evidence>
<dbReference type="PROSITE" id="PS00108">
    <property type="entry name" value="PROTEIN_KINASE_ST"/>
    <property type="match status" value="1"/>
</dbReference>
<evidence type="ECO:0000313" key="6">
    <source>
        <dbReference type="Proteomes" id="UP001159427"/>
    </source>
</evidence>
<sequence>GETSAGKSSLINLILGEDLLPSAHLCTTFTICELKYGDKPKICLHFKNDGTQAGSPVTHELIDSPEKSYKDQINQFVSERDDLQKTPYEKIELFWPHPLLKEKVVIVDSPGVGESEVMNEFVVKYMPNALCFIYVINSGNAGGVQEDRLGMLISCAQANLTENDLALFNRCALFACNKWDCVDSNEQEKVKEEQIKLLSKKVFNLDPNAQMVHLSCKIAHVCQTRLGYVTEGFHDLTTGICNLLVSSMQNKLEMHYRWLEDVLFHVSRELKLSLETTRLSQQKTEDKISRVKKRMQELQESQQRKFDELIKFQSEILKDIITKLTEYFKSDEAVKKFCEWSSSEAPEVQATWEETKTEVLKCISKRAQQFTQSWEEETHAFAKAQDRLITHCCEKYDIMEKEIHQVEEYVFSDEVDTEVKQEEYAIRIRPRALSVLSRRIKFITGALPSWQTQGIAPLAVRSSWSMSDLSLKKLDEKIERQRYRDDPCGYMSQTSRKCLVLIGSQDRLLPFIKEQLKDAIDCLNRIKQRIPKLLKGDREMYQKLLDDDRSKKEIREIYEPLTTEAELLERELNVFNLAEMTKSDFISDELKWGGDDSIIGSGTFSTVYRGVLAQRRKPEVAVAIKEYKDPLTTRNLWHYFVDEERPLRKLRHPGIVKYFGTCLLHETIGTTVKIVLELCDCSLRKLVTSHPENSSARLSKKPIRNKVLNWALQVLDALRYIHSEGFVHRDLKLDNLLLTHDGQVKLADVGIGKYEGQLTGTVFGTSLYLAPEVCKGRIYDSRADMYSFGFVLWELWYGEVSFRNMVLSREPSKLLEDIKCGLRPSHIDKTSEPFPNWREVMESCWEKDPKERMKAGDALKCLNQAKLHTSDTSQ</sequence>
<comment type="caution">
    <text evidence="5">The sequence shown here is derived from an EMBL/GenBank/DDBJ whole genome shotgun (WGS) entry which is preliminary data.</text>
</comment>
<dbReference type="SUPFAM" id="SSF56112">
    <property type="entry name" value="Protein kinase-like (PK-like)"/>
    <property type="match status" value="1"/>
</dbReference>
<dbReference type="InterPro" id="IPR000719">
    <property type="entry name" value="Prot_kinase_dom"/>
</dbReference>
<keyword evidence="2 3" id="KW-0067">ATP-binding</keyword>
<dbReference type="Proteomes" id="UP001159427">
    <property type="component" value="Unassembled WGS sequence"/>
</dbReference>
<evidence type="ECO:0000259" key="4">
    <source>
        <dbReference type="PROSITE" id="PS50011"/>
    </source>
</evidence>
<feature type="non-terminal residue" evidence="5">
    <location>
        <position position="1"/>
    </location>
</feature>
<reference evidence="5 6" key="1">
    <citation type="submission" date="2022-05" db="EMBL/GenBank/DDBJ databases">
        <authorList>
            <consortium name="Genoscope - CEA"/>
            <person name="William W."/>
        </authorList>
    </citation>
    <scope>NUCLEOTIDE SEQUENCE [LARGE SCALE GENOMIC DNA]</scope>
</reference>
<dbReference type="PROSITE" id="PS00107">
    <property type="entry name" value="PROTEIN_KINASE_ATP"/>
    <property type="match status" value="1"/>
</dbReference>
<dbReference type="InterPro" id="IPR011009">
    <property type="entry name" value="Kinase-like_dom_sf"/>
</dbReference>
<keyword evidence="1 3" id="KW-0547">Nucleotide-binding</keyword>
<evidence type="ECO:0000313" key="5">
    <source>
        <dbReference type="EMBL" id="CAH3168511.1"/>
    </source>
</evidence>
<keyword evidence="6" id="KW-1185">Reference proteome</keyword>
<dbReference type="Pfam" id="PF00069">
    <property type="entry name" value="Pkinase"/>
    <property type="match status" value="1"/>
</dbReference>
<dbReference type="SUPFAM" id="SSF52540">
    <property type="entry name" value="P-loop containing nucleoside triphosphate hydrolases"/>
    <property type="match status" value="1"/>
</dbReference>
<dbReference type="InterPro" id="IPR045063">
    <property type="entry name" value="Dynamin_N"/>
</dbReference>
<protein>
    <recommendedName>
        <fullName evidence="4">Protein kinase domain-containing protein</fullName>
    </recommendedName>
</protein>
<evidence type="ECO:0000256" key="1">
    <source>
        <dbReference type="ARBA" id="ARBA00022741"/>
    </source>
</evidence>
<feature type="binding site" evidence="3">
    <location>
        <position position="625"/>
    </location>
    <ligand>
        <name>ATP</name>
        <dbReference type="ChEBI" id="CHEBI:30616"/>
    </ligand>
</feature>
<dbReference type="Gene3D" id="3.30.200.20">
    <property type="entry name" value="Phosphorylase Kinase, domain 1"/>
    <property type="match status" value="1"/>
</dbReference>
<dbReference type="Pfam" id="PF00350">
    <property type="entry name" value="Dynamin_N"/>
    <property type="match status" value="1"/>
</dbReference>
<dbReference type="SMART" id="SM00220">
    <property type="entry name" value="S_TKc"/>
    <property type="match status" value="1"/>
</dbReference>
<dbReference type="PROSITE" id="PS50011">
    <property type="entry name" value="PROTEIN_KINASE_DOM"/>
    <property type="match status" value="1"/>
</dbReference>
<dbReference type="EMBL" id="CALNXI010001422">
    <property type="protein sequence ID" value="CAH3168511.1"/>
    <property type="molecule type" value="Genomic_DNA"/>
</dbReference>
<evidence type="ECO:0000256" key="3">
    <source>
        <dbReference type="PROSITE-ProRule" id="PRU10141"/>
    </source>
</evidence>
<dbReference type="Gene3D" id="3.40.50.300">
    <property type="entry name" value="P-loop containing nucleotide triphosphate hydrolases"/>
    <property type="match status" value="1"/>
</dbReference>
<feature type="domain" description="Protein kinase" evidence="4">
    <location>
        <begin position="593"/>
        <end position="867"/>
    </location>
</feature>
<dbReference type="Gene3D" id="1.10.510.10">
    <property type="entry name" value="Transferase(Phosphotransferase) domain 1"/>
    <property type="match status" value="1"/>
</dbReference>
<name>A0ABN8QUU7_9CNID</name>
<organism evidence="5 6">
    <name type="scientific">Porites evermanni</name>
    <dbReference type="NCBI Taxonomy" id="104178"/>
    <lineage>
        <taxon>Eukaryota</taxon>
        <taxon>Metazoa</taxon>
        <taxon>Cnidaria</taxon>
        <taxon>Anthozoa</taxon>
        <taxon>Hexacorallia</taxon>
        <taxon>Scleractinia</taxon>
        <taxon>Fungiina</taxon>
        <taxon>Poritidae</taxon>
        <taxon>Porites</taxon>
    </lineage>
</organism>
<dbReference type="InterPro" id="IPR027417">
    <property type="entry name" value="P-loop_NTPase"/>
</dbReference>